<evidence type="ECO:0000313" key="3">
    <source>
        <dbReference type="Proteomes" id="UP000033140"/>
    </source>
</evidence>
<dbReference type="Proteomes" id="UP000033140">
    <property type="component" value="Unassembled WGS sequence"/>
</dbReference>
<reference evidence="2 3" key="3">
    <citation type="journal article" date="2015" name="Genome Announc.">
        <title>Draft Genome Sequence of the Archiascomycetous Yeast Saitoella complicata.</title>
        <authorList>
            <person name="Yamauchi K."/>
            <person name="Kondo S."/>
            <person name="Hamamoto M."/>
            <person name="Takahashi Y."/>
            <person name="Ogura Y."/>
            <person name="Hayashi T."/>
            <person name="Nishida H."/>
        </authorList>
    </citation>
    <scope>NUCLEOTIDE SEQUENCE [LARGE SCALE GENOMIC DNA]</scope>
    <source>
        <strain evidence="2 3">NRRL Y-17804</strain>
    </source>
</reference>
<gene>
    <name evidence="2" type="ORF">G7K_4891-t1</name>
</gene>
<feature type="region of interest" description="Disordered" evidence="1">
    <location>
        <begin position="1"/>
        <end position="46"/>
    </location>
</feature>
<accession>A0A0E9NMX3</accession>
<dbReference type="AlphaFoldDB" id="A0A0E9NMX3"/>
<keyword evidence="3" id="KW-1185">Reference proteome</keyword>
<proteinExistence type="predicted"/>
<reference evidence="2 3" key="1">
    <citation type="journal article" date="2011" name="J. Gen. Appl. Microbiol.">
        <title>Draft genome sequencing of the enigmatic yeast Saitoella complicata.</title>
        <authorList>
            <person name="Nishida H."/>
            <person name="Hamamoto M."/>
            <person name="Sugiyama J."/>
        </authorList>
    </citation>
    <scope>NUCLEOTIDE SEQUENCE [LARGE SCALE GENOMIC DNA]</scope>
    <source>
        <strain evidence="2 3">NRRL Y-17804</strain>
    </source>
</reference>
<evidence type="ECO:0000256" key="1">
    <source>
        <dbReference type="SAM" id="MobiDB-lite"/>
    </source>
</evidence>
<sequence>MREVQIDPGLHLNRDRRQRTNRSAIFGALSSNSSERRAQADPLTRQASVQLQRMTEDEVFVEWSLEVEMNSRCPDTCRVQASCSEQQLGVRNHRQ</sequence>
<comment type="caution">
    <text evidence="2">The sequence shown here is derived from an EMBL/GenBank/DDBJ whole genome shotgun (WGS) entry which is preliminary data.</text>
</comment>
<name>A0A0E9NMX3_SAICN</name>
<organism evidence="2 3">
    <name type="scientific">Saitoella complicata (strain BCRC 22490 / CBS 7301 / JCM 7358 / NBRC 10748 / NRRL Y-17804)</name>
    <dbReference type="NCBI Taxonomy" id="698492"/>
    <lineage>
        <taxon>Eukaryota</taxon>
        <taxon>Fungi</taxon>
        <taxon>Dikarya</taxon>
        <taxon>Ascomycota</taxon>
        <taxon>Taphrinomycotina</taxon>
        <taxon>Taphrinomycotina incertae sedis</taxon>
        <taxon>Saitoella</taxon>
    </lineage>
</organism>
<reference evidence="2 3" key="2">
    <citation type="journal article" date="2014" name="J. Gen. Appl. Microbiol.">
        <title>The early diverging ascomycetous budding yeast Saitoella complicata has three histone deacetylases belonging to the Clr6, Hos2, and Rpd3 lineages.</title>
        <authorList>
            <person name="Nishida H."/>
            <person name="Matsumoto T."/>
            <person name="Kondo S."/>
            <person name="Hamamoto M."/>
            <person name="Yoshikawa H."/>
        </authorList>
    </citation>
    <scope>NUCLEOTIDE SEQUENCE [LARGE SCALE GENOMIC DNA]</scope>
    <source>
        <strain evidence="2 3">NRRL Y-17804</strain>
    </source>
</reference>
<dbReference type="EMBL" id="BACD03000036">
    <property type="protein sequence ID" value="GAO50770.1"/>
    <property type="molecule type" value="Genomic_DNA"/>
</dbReference>
<protein>
    <submittedName>
        <fullName evidence="2">Uncharacterized protein</fullName>
    </submittedName>
</protein>
<evidence type="ECO:0000313" key="2">
    <source>
        <dbReference type="EMBL" id="GAO50770.1"/>
    </source>
</evidence>